<dbReference type="AlphaFoldDB" id="A0A7R8AT44"/>
<dbReference type="OrthoDB" id="1577640at2759"/>
<sequence length="334" mass="36769">MDNRSIFWLNGWAGTGKSTIASTIARQYYDKQCLGASFFFSRGGGDISHAGKFVTTIARQLASNILPLQKFVCEAIASYSAIGTQSLGNQWRCLILNPLSKVGRGSGFPSYLLVIDALDECDDDKGIQVILSLLTEAQPAFNNILRVLITSRPNLPIKVGFSRIPAANHCAFILHHLPLETVRNDIVFFLQLELKAIAQDQGLEPSWPGAEAIEHLATRASGLFIWCATACRFLQEGDLYAEERLNSLLKGSISSTAPEEQLNEIYMSVLRAAILPTYTEQEKGKLRDHIRHVLGTIVILYSPLSLGSMCKLVQAPIQQAKKNTGAPSCYIRRS</sequence>
<dbReference type="InterPro" id="IPR027417">
    <property type="entry name" value="P-loop_NTPase"/>
</dbReference>
<dbReference type="GeneID" id="64979829"/>
<dbReference type="Proteomes" id="UP000654913">
    <property type="component" value="Chromosome 8"/>
</dbReference>
<protein>
    <recommendedName>
        <fullName evidence="2">Nephrocystin 3-like N-terminal domain-containing protein</fullName>
    </recommendedName>
</protein>
<reference evidence="3" key="2">
    <citation type="submission" date="2021-02" db="EMBL/GenBank/DDBJ databases">
        <title>Aspergillus puulaauensis MK2 genome sequence.</title>
        <authorList>
            <person name="Futagami T."/>
            <person name="Mori K."/>
            <person name="Kadooka C."/>
            <person name="Tanaka T."/>
        </authorList>
    </citation>
    <scope>NUCLEOTIDE SEQUENCE</scope>
    <source>
        <strain evidence="3">MK2</strain>
    </source>
</reference>
<reference evidence="3" key="1">
    <citation type="submission" date="2021-01" db="EMBL/GenBank/DDBJ databases">
        <authorList>
            <consortium name="Aspergillus puulaauensis MK2 genome sequencing consortium"/>
            <person name="Kazuki M."/>
            <person name="Futagami T."/>
        </authorList>
    </citation>
    <scope>NUCLEOTIDE SEQUENCE</scope>
    <source>
        <strain evidence="3">MK2</strain>
    </source>
</reference>
<organism evidence="3 4">
    <name type="scientific">Aspergillus puulaauensis</name>
    <dbReference type="NCBI Taxonomy" id="1220207"/>
    <lineage>
        <taxon>Eukaryota</taxon>
        <taxon>Fungi</taxon>
        <taxon>Dikarya</taxon>
        <taxon>Ascomycota</taxon>
        <taxon>Pezizomycotina</taxon>
        <taxon>Eurotiomycetes</taxon>
        <taxon>Eurotiomycetidae</taxon>
        <taxon>Eurotiales</taxon>
        <taxon>Aspergillaceae</taxon>
        <taxon>Aspergillus</taxon>
    </lineage>
</organism>
<dbReference type="Pfam" id="PF24883">
    <property type="entry name" value="NPHP3_N"/>
    <property type="match status" value="1"/>
</dbReference>
<dbReference type="PANTHER" id="PTHR10039">
    <property type="entry name" value="AMELOGENIN"/>
    <property type="match status" value="1"/>
</dbReference>
<evidence type="ECO:0000313" key="4">
    <source>
        <dbReference type="Proteomes" id="UP000654913"/>
    </source>
</evidence>
<dbReference type="RefSeq" id="XP_041562018.1">
    <property type="nucleotide sequence ID" value="XM_041696382.1"/>
</dbReference>
<keyword evidence="1" id="KW-0677">Repeat</keyword>
<keyword evidence="4" id="KW-1185">Reference proteome</keyword>
<feature type="domain" description="Nephrocystin 3-like N-terminal" evidence="2">
    <location>
        <begin position="3"/>
        <end position="152"/>
    </location>
</feature>
<accession>A0A7R8AT44</accession>
<evidence type="ECO:0000256" key="1">
    <source>
        <dbReference type="ARBA" id="ARBA00022737"/>
    </source>
</evidence>
<evidence type="ECO:0000313" key="3">
    <source>
        <dbReference type="EMBL" id="BCS29832.1"/>
    </source>
</evidence>
<dbReference type="EMBL" id="AP024450">
    <property type="protein sequence ID" value="BCS29832.1"/>
    <property type="molecule type" value="Genomic_DNA"/>
</dbReference>
<dbReference type="PANTHER" id="PTHR10039:SF14">
    <property type="entry name" value="NACHT DOMAIN-CONTAINING PROTEIN"/>
    <property type="match status" value="1"/>
</dbReference>
<name>A0A7R8AT44_9EURO</name>
<dbReference type="InterPro" id="IPR056884">
    <property type="entry name" value="NPHP3-like_N"/>
</dbReference>
<dbReference type="SUPFAM" id="SSF52540">
    <property type="entry name" value="P-loop containing nucleoside triphosphate hydrolases"/>
    <property type="match status" value="1"/>
</dbReference>
<dbReference type="KEGG" id="apuu:APUU_80135A"/>
<gene>
    <name evidence="3" type="ORF">APUU_80135A</name>
</gene>
<evidence type="ECO:0000259" key="2">
    <source>
        <dbReference type="Pfam" id="PF24883"/>
    </source>
</evidence>
<proteinExistence type="predicted"/>
<dbReference type="Gene3D" id="3.40.50.300">
    <property type="entry name" value="P-loop containing nucleotide triphosphate hydrolases"/>
    <property type="match status" value="1"/>
</dbReference>